<reference evidence="10" key="1">
    <citation type="submission" date="2021-10" db="EMBL/GenBank/DDBJ databases">
        <title>Streptomonospora sp. nov., isolated from mangrove soil.</title>
        <authorList>
            <person name="Chen X."/>
            <person name="Ge X."/>
            <person name="Liu W."/>
        </authorList>
    </citation>
    <scope>NUCLEOTIDE SEQUENCE</scope>
    <source>
        <strain evidence="10">S1-112</strain>
    </source>
</reference>
<evidence type="ECO:0000256" key="2">
    <source>
        <dbReference type="ARBA" id="ARBA00009347"/>
    </source>
</evidence>
<dbReference type="SUPFAM" id="SSF47203">
    <property type="entry name" value="Acyl-CoA dehydrogenase C-terminal domain-like"/>
    <property type="match status" value="1"/>
</dbReference>
<comment type="similarity">
    <text evidence="2 5">Belongs to the acyl-CoA dehydrogenase family.</text>
</comment>
<comment type="caution">
    <text evidence="10">The sequence shown here is derived from an EMBL/GenBank/DDBJ whole genome shotgun (WGS) entry which is preliminary data.</text>
</comment>
<dbReference type="PROSITE" id="PS00073">
    <property type="entry name" value="ACYL_COA_DH_2"/>
    <property type="match status" value="1"/>
</dbReference>
<evidence type="ECO:0000259" key="8">
    <source>
        <dbReference type="Pfam" id="PF02770"/>
    </source>
</evidence>
<dbReference type="InterPro" id="IPR006091">
    <property type="entry name" value="Acyl-CoA_Oxase/DH_mid-dom"/>
</dbReference>
<dbReference type="InterPro" id="IPR006089">
    <property type="entry name" value="Acyl-CoA_DH_CS"/>
</dbReference>
<dbReference type="InterPro" id="IPR046373">
    <property type="entry name" value="Acyl-CoA_Oxase/DH_mid-dom_sf"/>
</dbReference>
<dbReference type="PROSITE" id="PS00072">
    <property type="entry name" value="ACYL_COA_DH_1"/>
    <property type="match status" value="1"/>
</dbReference>
<evidence type="ECO:0000256" key="3">
    <source>
        <dbReference type="ARBA" id="ARBA00022630"/>
    </source>
</evidence>
<dbReference type="PANTHER" id="PTHR43884:SF12">
    <property type="entry name" value="ISOVALERYL-COA DEHYDROGENASE, MITOCHONDRIAL-RELATED"/>
    <property type="match status" value="1"/>
</dbReference>
<feature type="domain" description="Acyl-CoA oxidase/dehydrogenase middle" evidence="8">
    <location>
        <begin position="173"/>
        <end position="245"/>
    </location>
</feature>
<dbReference type="GO" id="GO:0003995">
    <property type="term" value="F:acyl-CoA dehydrogenase activity"/>
    <property type="evidence" value="ECO:0007669"/>
    <property type="project" value="InterPro"/>
</dbReference>
<dbReference type="Proteomes" id="UP001140076">
    <property type="component" value="Unassembled WGS sequence"/>
</dbReference>
<feature type="compositionally biased region" description="Low complexity" evidence="6">
    <location>
        <begin position="146"/>
        <end position="170"/>
    </location>
</feature>
<feature type="region of interest" description="Disordered" evidence="6">
    <location>
        <begin position="137"/>
        <end position="170"/>
    </location>
</feature>
<evidence type="ECO:0000259" key="7">
    <source>
        <dbReference type="Pfam" id="PF00441"/>
    </source>
</evidence>
<dbReference type="SUPFAM" id="SSF56645">
    <property type="entry name" value="Acyl-CoA dehydrogenase NM domain-like"/>
    <property type="match status" value="1"/>
</dbReference>
<evidence type="ECO:0000256" key="1">
    <source>
        <dbReference type="ARBA" id="ARBA00001974"/>
    </source>
</evidence>
<keyword evidence="4 5" id="KW-0274">FAD</keyword>
<evidence type="ECO:0000313" key="11">
    <source>
        <dbReference type="Proteomes" id="UP001140076"/>
    </source>
</evidence>
<keyword evidence="11" id="KW-1185">Reference proteome</keyword>
<evidence type="ECO:0000256" key="4">
    <source>
        <dbReference type="ARBA" id="ARBA00022827"/>
    </source>
</evidence>
<gene>
    <name evidence="10" type="ORF">LG943_27450</name>
</gene>
<comment type="cofactor">
    <cofactor evidence="1 5">
        <name>FAD</name>
        <dbReference type="ChEBI" id="CHEBI:57692"/>
    </cofactor>
</comment>
<dbReference type="PANTHER" id="PTHR43884">
    <property type="entry name" value="ACYL-COA DEHYDROGENASE"/>
    <property type="match status" value="1"/>
</dbReference>
<protein>
    <submittedName>
        <fullName evidence="10">Acyl-CoA dehydrogenase family protein</fullName>
    </submittedName>
</protein>
<feature type="domain" description="Acyl-CoA dehydrogenase/oxidase C-terminal" evidence="7">
    <location>
        <begin position="257"/>
        <end position="405"/>
    </location>
</feature>
<dbReference type="Gene3D" id="1.10.540.10">
    <property type="entry name" value="Acyl-CoA dehydrogenase/oxidase, N-terminal domain"/>
    <property type="match status" value="1"/>
</dbReference>
<dbReference type="EMBL" id="JAJAQC010000101">
    <property type="protein sequence ID" value="MDA0568028.1"/>
    <property type="molecule type" value="Genomic_DNA"/>
</dbReference>
<keyword evidence="3 5" id="KW-0285">Flavoprotein</keyword>
<dbReference type="Gene3D" id="2.40.110.10">
    <property type="entry name" value="Butyryl-CoA Dehydrogenase, subunit A, domain 2"/>
    <property type="match status" value="1"/>
</dbReference>
<evidence type="ECO:0000256" key="6">
    <source>
        <dbReference type="SAM" id="MobiDB-lite"/>
    </source>
</evidence>
<keyword evidence="5" id="KW-0560">Oxidoreductase</keyword>
<dbReference type="InterPro" id="IPR036250">
    <property type="entry name" value="AcylCo_DH-like_C"/>
</dbReference>
<name>A0A9X3NR55_9ACTN</name>
<dbReference type="InterPro" id="IPR037069">
    <property type="entry name" value="AcylCoA_DH/ox_N_sf"/>
</dbReference>
<dbReference type="InterPro" id="IPR009100">
    <property type="entry name" value="AcylCoA_DH/oxidase_NM_dom_sf"/>
</dbReference>
<dbReference type="Pfam" id="PF00441">
    <property type="entry name" value="Acyl-CoA_dh_1"/>
    <property type="match status" value="1"/>
</dbReference>
<dbReference type="Pfam" id="PF02771">
    <property type="entry name" value="Acyl-CoA_dh_N"/>
    <property type="match status" value="1"/>
</dbReference>
<proteinExistence type="inferred from homology"/>
<dbReference type="PIRSF" id="PIRSF016578">
    <property type="entry name" value="HsaA"/>
    <property type="match status" value="1"/>
</dbReference>
<organism evidence="10 11">
    <name type="scientific">Streptomonospora mangrovi</name>
    <dbReference type="NCBI Taxonomy" id="2883123"/>
    <lineage>
        <taxon>Bacteria</taxon>
        <taxon>Bacillati</taxon>
        <taxon>Actinomycetota</taxon>
        <taxon>Actinomycetes</taxon>
        <taxon>Streptosporangiales</taxon>
        <taxon>Nocardiopsidaceae</taxon>
        <taxon>Streptomonospora</taxon>
    </lineage>
</organism>
<feature type="domain" description="Acyl-CoA dehydrogenase/oxidase N-terminal" evidence="9">
    <location>
        <begin position="9"/>
        <end position="119"/>
    </location>
</feature>
<evidence type="ECO:0000256" key="5">
    <source>
        <dbReference type="RuleBase" id="RU362125"/>
    </source>
</evidence>
<evidence type="ECO:0000259" key="9">
    <source>
        <dbReference type="Pfam" id="PF02771"/>
    </source>
</evidence>
<dbReference type="InterPro" id="IPR013786">
    <property type="entry name" value="AcylCoA_DH/ox_N"/>
</dbReference>
<dbReference type="FunFam" id="1.20.140.10:FF:000004">
    <property type="entry name" value="Acyl-CoA dehydrogenase FadE25"/>
    <property type="match status" value="1"/>
</dbReference>
<dbReference type="Pfam" id="PF02770">
    <property type="entry name" value="Acyl-CoA_dh_M"/>
    <property type="match status" value="1"/>
</dbReference>
<accession>A0A9X3NR55</accession>
<dbReference type="RefSeq" id="WP_270075259.1">
    <property type="nucleotide sequence ID" value="NZ_JAJAQC010000101.1"/>
</dbReference>
<evidence type="ECO:0000313" key="10">
    <source>
        <dbReference type="EMBL" id="MDA0568028.1"/>
    </source>
</evidence>
<sequence length="418" mass="43330">MAVERTLPTSEAQDLLDLTRGIADKELAPRAAPDEEAGAFPRDVFALLGRSGLLGLPYPAAYGGGDQPYEVYLQVVEELAARWLAVGLGVSVHTLSCFPVAAYGTDAQRADLLPDMLGGAQLGAYCLSESHAGSDAGALATRAEPEPGAVPAPRAGAAEAGPDAEPAGVPEAPGYRITGAKSWITHGGAADFYTLFARTGGPGSGREGISCFHLPAATPGISADPPERKMGMSASPTAVVRFEDVRAALESRIGAEGQGFAIALAALDSGRLGIAACAVGVAQAALDLALAHSRERHQFGRPIGDFQGLSFLLADMATQTAAARELYLAAARRRDAGRPFATQAAMAKLFATDTAMRVTTDAVQVLGGAGYTRDLPAERLMREAKVLQIVEGTNQIQRMVIGRALAREARTTEGPAGR</sequence>
<dbReference type="GO" id="GO:0050660">
    <property type="term" value="F:flavin adenine dinucleotide binding"/>
    <property type="evidence" value="ECO:0007669"/>
    <property type="project" value="InterPro"/>
</dbReference>
<dbReference type="AlphaFoldDB" id="A0A9X3NR55"/>
<dbReference type="Gene3D" id="1.20.140.10">
    <property type="entry name" value="Butyryl-CoA Dehydrogenase, subunit A, domain 3"/>
    <property type="match status" value="1"/>
</dbReference>
<dbReference type="InterPro" id="IPR009075">
    <property type="entry name" value="AcylCo_DH/oxidase_C"/>
</dbReference>